<proteinExistence type="predicted"/>
<reference evidence="1" key="1">
    <citation type="journal article" date="2019" name="bioRxiv">
        <title>The Genome of the Zebra Mussel, Dreissena polymorpha: A Resource for Invasive Species Research.</title>
        <authorList>
            <person name="McCartney M.A."/>
            <person name="Auch B."/>
            <person name="Kono T."/>
            <person name="Mallez S."/>
            <person name="Zhang Y."/>
            <person name="Obille A."/>
            <person name="Becker A."/>
            <person name="Abrahante J.E."/>
            <person name="Garbe J."/>
            <person name="Badalamenti J.P."/>
            <person name="Herman A."/>
            <person name="Mangelson H."/>
            <person name="Liachko I."/>
            <person name="Sullivan S."/>
            <person name="Sone E.D."/>
            <person name="Koren S."/>
            <person name="Silverstein K.A.T."/>
            <person name="Beckman K.B."/>
            <person name="Gohl D.M."/>
        </authorList>
    </citation>
    <scope>NUCLEOTIDE SEQUENCE</scope>
    <source>
        <strain evidence="1">Duluth1</strain>
        <tissue evidence="1">Whole animal</tissue>
    </source>
</reference>
<protein>
    <submittedName>
        <fullName evidence="1">Uncharacterized protein</fullName>
    </submittedName>
</protein>
<name>A0A9D4LI86_DREPO</name>
<evidence type="ECO:0000313" key="2">
    <source>
        <dbReference type="Proteomes" id="UP000828390"/>
    </source>
</evidence>
<organism evidence="1 2">
    <name type="scientific">Dreissena polymorpha</name>
    <name type="common">Zebra mussel</name>
    <name type="synonym">Mytilus polymorpha</name>
    <dbReference type="NCBI Taxonomy" id="45954"/>
    <lineage>
        <taxon>Eukaryota</taxon>
        <taxon>Metazoa</taxon>
        <taxon>Spiralia</taxon>
        <taxon>Lophotrochozoa</taxon>
        <taxon>Mollusca</taxon>
        <taxon>Bivalvia</taxon>
        <taxon>Autobranchia</taxon>
        <taxon>Heteroconchia</taxon>
        <taxon>Euheterodonta</taxon>
        <taxon>Imparidentia</taxon>
        <taxon>Neoheterodontei</taxon>
        <taxon>Myida</taxon>
        <taxon>Dreissenoidea</taxon>
        <taxon>Dreissenidae</taxon>
        <taxon>Dreissena</taxon>
    </lineage>
</organism>
<evidence type="ECO:0000313" key="1">
    <source>
        <dbReference type="EMBL" id="KAH3858535.1"/>
    </source>
</evidence>
<dbReference type="EMBL" id="JAIWYP010000003">
    <property type="protein sequence ID" value="KAH3858535.1"/>
    <property type="molecule type" value="Genomic_DNA"/>
</dbReference>
<dbReference type="Proteomes" id="UP000828390">
    <property type="component" value="Unassembled WGS sequence"/>
</dbReference>
<keyword evidence="2" id="KW-1185">Reference proteome</keyword>
<comment type="caution">
    <text evidence="1">The sequence shown here is derived from an EMBL/GenBank/DDBJ whole genome shotgun (WGS) entry which is preliminary data.</text>
</comment>
<dbReference type="AlphaFoldDB" id="A0A9D4LI86"/>
<reference evidence="1" key="2">
    <citation type="submission" date="2020-11" db="EMBL/GenBank/DDBJ databases">
        <authorList>
            <person name="McCartney M.A."/>
            <person name="Auch B."/>
            <person name="Kono T."/>
            <person name="Mallez S."/>
            <person name="Becker A."/>
            <person name="Gohl D.M."/>
            <person name="Silverstein K.A.T."/>
            <person name="Koren S."/>
            <person name="Bechman K.B."/>
            <person name="Herman A."/>
            <person name="Abrahante J.E."/>
            <person name="Garbe J."/>
        </authorList>
    </citation>
    <scope>NUCLEOTIDE SEQUENCE</scope>
    <source>
        <strain evidence="1">Duluth1</strain>
        <tissue evidence="1">Whole animal</tissue>
    </source>
</reference>
<gene>
    <name evidence="1" type="ORF">DPMN_101161</name>
</gene>
<accession>A0A9D4LI86</accession>
<sequence>MIELECLGILFGLKRYHQWDTVERSQLKWITGANRKANRAAPSDEPAPKQNRLAMLIAEANSQYREVLSAPANPTQKPDGTCSATLVTETGSVSEESNDGASILSTSNFGDGPSTSTAADISLGLFLTFLPTLDQSTINKIGNGEFVDFPSLIYKDQSQETTTIHKAQSSTITSTLKASQKQLNNIHHWNEGFQFIPTFIPKSTQHQPLNSSD</sequence>